<protein>
    <recommendedName>
        <fullName evidence="8">Putative transcription factor kapC</fullName>
    </recommendedName>
</protein>
<dbReference type="HOGENOM" id="CLU_050914_1_0_1"/>
<comment type="caution">
    <text evidence="11">The sequence shown here is derived from an EMBL/GenBank/DDBJ whole genome shotgun (WGS) entry which is preliminary data.</text>
</comment>
<keyword evidence="4" id="KW-0805">Transcription regulation</keyword>
<dbReference type="GeneID" id="27726252"/>
<evidence type="ECO:0000313" key="12">
    <source>
        <dbReference type="Proteomes" id="UP000028545"/>
    </source>
</evidence>
<evidence type="ECO:0000259" key="10">
    <source>
        <dbReference type="PROSITE" id="PS00036"/>
    </source>
</evidence>
<feature type="region of interest" description="Disordered" evidence="9">
    <location>
        <begin position="135"/>
        <end position="183"/>
    </location>
</feature>
<evidence type="ECO:0000256" key="2">
    <source>
        <dbReference type="ARBA" id="ARBA00004123"/>
    </source>
</evidence>
<organism evidence="11 12">
    <name type="scientific">Pseudallescheria apiosperma</name>
    <name type="common">Scedosporium apiospermum</name>
    <dbReference type="NCBI Taxonomy" id="563466"/>
    <lineage>
        <taxon>Eukaryota</taxon>
        <taxon>Fungi</taxon>
        <taxon>Dikarya</taxon>
        <taxon>Ascomycota</taxon>
        <taxon>Pezizomycotina</taxon>
        <taxon>Sordariomycetes</taxon>
        <taxon>Hypocreomycetidae</taxon>
        <taxon>Microascales</taxon>
        <taxon>Microascaceae</taxon>
        <taxon>Scedosporium</taxon>
    </lineage>
</organism>
<dbReference type="PANTHER" id="PTHR40621:SF11">
    <property type="entry name" value="TRANSCRIPTION FACTOR KAPC-RELATED"/>
    <property type="match status" value="1"/>
</dbReference>
<dbReference type="PROSITE" id="PS00036">
    <property type="entry name" value="BZIP_BASIC"/>
    <property type="match status" value="1"/>
</dbReference>
<evidence type="ECO:0000256" key="8">
    <source>
        <dbReference type="ARBA" id="ARBA00044067"/>
    </source>
</evidence>
<dbReference type="KEGG" id="sapo:SAPIO_CDS7180"/>
<keyword evidence="7" id="KW-0539">Nucleus</keyword>
<dbReference type="EMBL" id="JOWA01000110">
    <property type="protein sequence ID" value="KEZ41116.1"/>
    <property type="molecule type" value="Genomic_DNA"/>
</dbReference>
<feature type="compositionally biased region" description="Basic and acidic residues" evidence="9">
    <location>
        <begin position="75"/>
        <end position="85"/>
    </location>
</feature>
<name>A0A084G1A4_PSEDA</name>
<dbReference type="PANTHER" id="PTHR40621">
    <property type="entry name" value="TRANSCRIPTION FACTOR KAPC-RELATED"/>
    <property type="match status" value="1"/>
</dbReference>
<keyword evidence="5" id="KW-0238">DNA-binding</keyword>
<gene>
    <name evidence="11" type="ORF">SAPIO_CDS7180</name>
</gene>
<dbReference type="GO" id="GO:0090575">
    <property type="term" value="C:RNA polymerase II transcription regulator complex"/>
    <property type="evidence" value="ECO:0007669"/>
    <property type="project" value="TreeGrafter"/>
</dbReference>
<keyword evidence="12" id="KW-1185">Reference proteome</keyword>
<dbReference type="InterPro" id="IPR046347">
    <property type="entry name" value="bZIP_sf"/>
</dbReference>
<dbReference type="Pfam" id="PF00170">
    <property type="entry name" value="bZIP_1"/>
    <property type="match status" value="1"/>
</dbReference>
<dbReference type="RefSeq" id="XP_016640915.1">
    <property type="nucleotide sequence ID" value="XM_016789088.1"/>
</dbReference>
<feature type="compositionally biased region" description="Low complexity" evidence="9">
    <location>
        <begin position="245"/>
        <end position="275"/>
    </location>
</feature>
<dbReference type="InterPro" id="IPR050936">
    <property type="entry name" value="AP-1-like"/>
</dbReference>
<evidence type="ECO:0000256" key="9">
    <source>
        <dbReference type="SAM" id="MobiDB-lite"/>
    </source>
</evidence>
<dbReference type="SMART" id="SM00338">
    <property type="entry name" value="BRLZ"/>
    <property type="match status" value="1"/>
</dbReference>
<evidence type="ECO:0000256" key="6">
    <source>
        <dbReference type="ARBA" id="ARBA00023163"/>
    </source>
</evidence>
<dbReference type="Proteomes" id="UP000028545">
    <property type="component" value="Unassembled WGS sequence"/>
</dbReference>
<evidence type="ECO:0000256" key="3">
    <source>
        <dbReference type="ARBA" id="ARBA00007163"/>
    </source>
</evidence>
<dbReference type="OrthoDB" id="2593073at2759"/>
<dbReference type="SUPFAM" id="SSF57959">
    <property type="entry name" value="Leucine zipper domain"/>
    <property type="match status" value="1"/>
</dbReference>
<evidence type="ECO:0000256" key="7">
    <source>
        <dbReference type="ARBA" id="ARBA00023242"/>
    </source>
</evidence>
<feature type="compositionally biased region" description="Low complexity" evidence="9">
    <location>
        <begin position="170"/>
        <end position="179"/>
    </location>
</feature>
<evidence type="ECO:0000256" key="4">
    <source>
        <dbReference type="ARBA" id="ARBA00023015"/>
    </source>
</evidence>
<proteinExistence type="inferred from homology"/>
<dbReference type="VEuPathDB" id="FungiDB:SAPIO_CDS7180"/>
<dbReference type="GO" id="GO:0001228">
    <property type="term" value="F:DNA-binding transcription activator activity, RNA polymerase II-specific"/>
    <property type="evidence" value="ECO:0007669"/>
    <property type="project" value="TreeGrafter"/>
</dbReference>
<comment type="function">
    <text evidence="1">Putative transcription factor.</text>
</comment>
<comment type="similarity">
    <text evidence="3">Belongs to the bZIP family.</text>
</comment>
<reference evidence="11 12" key="1">
    <citation type="journal article" date="2014" name="Genome Announc.">
        <title>Draft genome sequence of the pathogenic fungus Scedosporium apiospermum.</title>
        <authorList>
            <person name="Vandeputte P."/>
            <person name="Ghamrawi S."/>
            <person name="Rechenmann M."/>
            <person name="Iltis A."/>
            <person name="Giraud S."/>
            <person name="Fleury M."/>
            <person name="Thornton C."/>
            <person name="Delhaes L."/>
            <person name="Meyer W."/>
            <person name="Papon N."/>
            <person name="Bouchara J.P."/>
        </authorList>
    </citation>
    <scope>NUCLEOTIDE SEQUENCE [LARGE SCALE GENOMIC DNA]</scope>
    <source>
        <strain evidence="11 12">IHEM 14462</strain>
    </source>
</reference>
<dbReference type="InterPro" id="IPR004827">
    <property type="entry name" value="bZIP"/>
</dbReference>
<dbReference type="GO" id="GO:0000976">
    <property type="term" value="F:transcription cis-regulatory region binding"/>
    <property type="evidence" value="ECO:0007669"/>
    <property type="project" value="InterPro"/>
</dbReference>
<evidence type="ECO:0000313" key="11">
    <source>
        <dbReference type="EMBL" id="KEZ41116.1"/>
    </source>
</evidence>
<evidence type="ECO:0000256" key="1">
    <source>
        <dbReference type="ARBA" id="ARBA00004049"/>
    </source>
</evidence>
<dbReference type="AlphaFoldDB" id="A0A084G1A4"/>
<feature type="domain" description="BZIP" evidence="10">
    <location>
        <begin position="169"/>
        <end position="184"/>
    </location>
</feature>
<dbReference type="Gene3D" id="1.20.5.170">
    <property type="match status" value="1"/>
</dbReference>
<keyword evidence="6" id="KW-0804">Transcription</keyword>
<comment type="subcellular location">
    <subcellularLocation>
        <location evidence="2">Nucleus</location>
    </subcellularLocation>
</comment>
<feature type="compositionally biased region" description="Low complexity" evidence="9">
    <location>
        <begin position="57"/>
        <end position="71"/>
    </location>
</feature>
<feature type="compositionally biased region" description="Polar residues" evidence="9">
    <location>
        <begin position="288"/>
        <end position="297"/>
    </location>
</feature>
<feature type="region of interest" description="Disordered" evidence="9">
    <location>
        <begin position="23"/>
        <end position="93"/>
    </location>
</feature>
<feature type="region of interest" description="Disordered" evidence="9">
    <location>
        <begin position="231"/>
        <end position="315"/>
    </location>
</feature>
<evidence type="ECO:0000256" key="5">
    <source>
        <dbReference type="ARBA" id="ARBA00023125"/>
    </source>
</evidence>
<accession>A0A084G1A4</accession>
<feature type="compositionally biased region" description="Polar residues" evidence="9">
    <location>
        <begin position="25"/>
        <end position="38"/>
    </location>
</feature>
<sequence length="315" mass="33976">MSLDRALDLPDAALQASLELLRSHATASPTGGDNQSPPEAQAELSPHAYGDIGAVAGQQGRPGVDVQQQQPQPQPKEEDYIHPDLRGPSSAIMPTANHLAPAAHMIPSSNLPLPPLPQADVAPAPVVDQQMLAPAPAPVAVAPQQAPPIPQPQEEAGSRRGKRELSQSKRAAQNRAAQRAFRRRKEEYIKKLEERVGEVARYEQAYRYLSSQNALYREYVSMLQAELLESQAKFPSPPPGLNLNPEPTAAPEQQAQLQPQTTAAAPEPLAAIAQAVMTPPAPMGDRPQPQQEVPNDQNDQEDIDRQVSMQVDGLA</sequence>